<name>A0ABW2SJV4_9ACTO</name>
<evidence type="ECO:0000313" key="4">
    <source>
        <dbReference type="Proteomes" id="UP001596527"/>
    </source>
</evidence>
<protein>
    <submittedName>
        <fullName evidence="3">Shikimate kinase</fullName>
    </submittedName>
</protein>
<dbReference type="Gene3D" id="3.40.50.300">
    <property type="entry name" value="P-loop containing nucleotide triphosphate hydrolases"/>
    <property type="match status" value="1"/>
</dbReference>
<keyword evidence="4" id="KW-1185">Reference proteome</keyword>
<dbReference type="PANTHER" id="PTHR21087:SF16">
    <property type="entry name" value="SHIKIMATE KINASE 1, CHLOROPLASTIC"/>
    <property type="match status" value="1"/>
</dbReference>
<evidence type="ECO:0000256" key="2">
    <source>
        <dbReference type="ARBA" id="ARBA00023141"/>
    </source>
</evidence>
<dbReference type="EMBL" id="JBHTEF010000001">
    <property type="protein sequence ID" value="MFC7580394.1"/>
    <property type="molecule type" value="Genomic_DNA"/>
</dbReference>
<dbReference type="InterPro" id="IPR031322">
    <property type="entry name" value="Shikimate/glucono_kinase"/>
</dbReference>
<dbReference type="InterPro" id="IPR027417">
    <property type="entry name" value="P-loop_NTPase"/>
</dbReference>
<organism evidence="3 4">
    <name type="scientific">Schaalia naturae</name>
    <dbReference type="NCBI Taxonomy" id="635203"/>
    <lineage>
        <taxon>Bacteria</taxon>
        <taxon>Bacillati</taxon>
        <taxon>Actinomycetota</taxon>
        <taxon>Actinomycetes</taxon>
        <taxon>Actinomycetales</taxon>
        <taxon>Actinomycetaceae</taxon>
        <taxon>Schaalia</taxon>
    </lineage>
</organism>
<comment type="caution">
    <text evidence="3">The sequence shown here is derived from an EMBL/GenBank/DDBJ whole genome shotgun (WGS) entry which is preliminary data.</text>
</comment>
<reference evidence="4" key="1">
    <citation type="journal article" date="2019" name="Int. J. Syst. Evol. Microbiol.">
        <title>The Global Catalogue of Microorganisms (GCM) 10K type strain sequencing project: providing services to taxonomists for standard genome sequencing and annotation.</title>
        <authorList>
            <consortium name="The Broad Institute Genomics Platform"/>
            <consortium name="The Broad Institute Genome Sequencing Center for Infectious Disease"/>
            <person name="Wu L."/>
            <person name="Ma J."/>
        </authorList>
    </citation>
    <scope>NUCLEOTIDE SEQUENCE [LARGE SCALE GENOMIC DNA]</scope>
    <source>
        <strain evidence="4">CCUG 56698</strain>
    </source>
</reference>
<dbReference type="GO" id="GO:0016301">
    <property type="term" value="F:kinase activity"/>
    <property type="evidence" value="ECO:0007669"/>
    <property type="project" value="UniProtKB-KW"/>
</dbReference>
<gene>
    <name evidence="3" type="ORF">ACFQWG_04055</name>
</gene>
<dbReference type="Pfam" id="PF01202">
    <property type="entry name" value="SKI"/>
    <property type="match status" value="1"/>
</dbReference>
<dbReference type="PANTHER" id="PTHR21087">
    <property type="entry name" value="SHIKIMATE KINASE"/>
    <property type="match status" value="1"/>
</dbReference>
<keyword evidence="2" id="KW-0057">Aromatic amino acid biosynthesis</keyword>
<sequence length="180" mass="18585">MSADPTTRGPAVVLIGVSGAGKTTVGRLLADRLGVSLVETDELLVEHTQLSVAQLVVSQDPRLPGLSRRAALEALAPGGRGSGAVVTLGASLPVDPEAGRALRAARAVGARVVELVADTGEIARREGLNAPRSVALGAPRAMLARMARELREVYREFADVSVDTGGVAPEEVRDRVLAAL</sequence>
<keyword evidence="1" id="KW-0028">Amino-acid biosynthesis</keyword>
<proteinExistence type="predicted"/>
<dbReference type="Proteomes" id="UP001596527">
    <property type="component" value="Unassembled WGS sequence"/>
</dbReference>
<accession>A0ABW2SJV4</accession>
<keyword evidence="3" id="KW-0808">Transferase</keyword>
<keyword evidence="3" id="KW-0418">Kinase</keyword>
<evidence type="ECO:0000313" key="3">
    <source>
        <dbReference type="EMBL" id="MFC7580394.1"/>
    </source>
</evidence>
<dbReference type="PRINTS" id="PR01100">
    <property type="entry name" value="SHIKIMTKNASE"/>
</dbReference>
<dbReference type="RefSeq" id="WP_380972355.1">
    <property type="nucleotide sequence ID" value="NZ_JBHTEF010000001.1"/>
</dbReference>
<evidence type="ECO:0000256" key="1">
    <source>
        <dbReference type="ARBA" id="ARBA00022605"/>
    </source>
</evidence>
<dbReference type="SUPFAM" id="SSF52540">
    <property type="entry name" value="P-loop containing nucleoside triphosphate hydrolases"/>
    <property type="match status" value="1"/>
</dbReference>